<dbReference type="EMBL" id="BMFG01000002">
    <property type="protein sequence ID" value="GGD18313.1"/>
    <property type="molecule type" value="Genomic_DNA"/>
</dbReference>
<dbReference type="SUPFAM" id="SSF53474">
    <property type="entry name" value="alpha/beta-Hydrolases"/>
    <property type="match status" value="1"/>
</dbReference>
<dbReference type="InterPro" id="IPR011990">
    <property type="entry name" value="TPR-like_helical_dom_sf"/>
</dbReference>
<comment type="caution">
    <text evidence="2">The sequence shown here is derived from an EMBL/GenBank/DDBJ whole genome shotgun (WGS) entry which is preliminary data.</text>
</comment>
<keyword evidence="2" id="KW-0418">Kinase</keyword>
<dbReference type="Proteomes" id="UP000625735">
    <property type="component" value="Unassembled WGS sequence"/>
</dbReference>
<evidence type="ECO:0000313" key="2">
    <source>
        <dbReference type="EMBL" id="GGD18313.1"/>
    </source>
</evidence>
<dbReference type="InterPro" id="IPR029058">
    <property type="entry name" value="AB_hydrolase_fold"/>
</dbReference>
<dbReference type="GO" id="GO:0016301">
    <property type="term" value="F:kinase activity"/>
    <property type="evidence" value="ECO:0007669"/>
    <property type="project" value="UniProtKB-KW"/>
</dbReference>
<protein>
    <submittedName>
        <fullName evidence="2">Histidine kinase</fullName>
    </submittedName>
</protein>
<organism evidence="2 3">
    <name type="scientific">Flavobacterium orientale</name>
    <dbReference type="NCBI Taxonomy" id="1756020"/>
    <lineage>
        <taxon>Bacteria</taxon>
        <taxon>Pseudomonadati</taxon>
        <taxon>Bacteroidota</taxon>
        <taxon>Flavobacteriia</taxon>
        <taxon>Flavobacteriales</taxon>
        <taxon>Flavobacteriaceae</taxon>
        <taxon>Flavobacterium</taxon>
    </lineage>
</organism>
<feature type="chain" id="PRO_5037701514" evidence="1">
    <location>
        <begin position="20"/>
        <end position="382"/>
    </location>
</feature>
<gene>
    <name evidence="2" type="ORF">GCM10011343_06190</name>
</gene>
<dbReference type="InterPro" id="IPR000801">
    <property type="entry name" value="Esterase-like"/>
</dbReference>
<dbReference type="Gene3D" id="3.40.50.1820">
    <property type="entry name" value="alpha/beta hydrolase"/>
    <property type="match status" value="1"/>
</dbReference>
<keyword evidence="3" id="KW-1185">Reference proteome</keyword>
<evidence type="ECO:0000256" key="1">
    <source>
        <dbReference type="SAM" id="SignalP"/>
    </source>
</evidence>
<dbReference type="PANTHER" id="PTHR48098">
    <property type="entry name" value="ENTEROCHELIN ESTERASE-RELATED"/>
    <property type="match status" value="1"/>
</dbReference>
<dbReference type="AlphaFoldDB" id="A0A916XWI1"/>
<keyword evidence="1" id="KW-0732">Signal</keyword>
<feature type="signal peptide" evidence="1">
    <location>
        <begin position="1"/>
        <end position="19"/>
    </location>
</feature>
<dbReference type="Pfam" id="PF00756">
    <property type="entry name" value="Esterase"/>
    <property type="match status" value="1"/>
</dbReference>
<dbReference type="PANTHER" id="PTHR48098:SF6">
    <property type="entry name" value="FERRI-BACILLIBACTIN ESTERASE BESA"/>
    <property type="match status" value="1"/>
</dbReference>
<reference evidence="2" key="2">
    <citation type="submission" date="2020-09" db="EMBL/GenBank/DDBJ databases">
        <authorList>
            <person name="Sun Q."/>
            <person name="Zhou Y."/>
        </authorList>
    </citation>
    <scope>NUCLEOTIDE SEQUENCE</scope>
    <source>
        <strain evidence="2">CGMCC 1.12506</strain>
    </source>
</reference>
<evidence type="ECO:0000313" key="3">
    <source>
        <dbReference type="Proteomes" id="UP000625735"/>
    </source>
</evidence>
<sequence length="382" mass="44564">MMKKALIFTFLAVVFTSFAQKSTEQFTSKKLGEDREITIVVPKSYGFDKTKKYPLLVLLDGDYLVNPFQGALDFSNYWDDMPEVFIVAISQNKNKERYDDCEVSIETGLPEEKGNLFFEFIGTELVPYIEKNYRIAPFKIIAGHDTTAGFLNIYLYKETPLFDAYISLSPELPIEMENRLPERINQITKPIFYYHATADGDLKKMQTRIKKLDEGLSKITKTGFNYKFDDFKGASHYSLVLHAIPNALYQFFAVYQPITSVEFQEKIVKMESGYVTYLSDKYETLEKSLNISMPIRLNDFKAIEAAILRNKAYNEFDELSILARKHYPKSMLPDYHLALMFEKKEDYKRAQKYYINAFNKEPIGDLNKDMMFDKSEEMKKMQ</sequence>
<keyword evidence="2" id="KW-0808">Transferase</keyword>
<reference evidence="2" key="1">
    <citation type="journal article" date="2014" name="Int. J. Syst. Evol. Microbiol.">
        <title>Complete genome sequence of Corynebacterium casei LMG S-19264T (=DSM 44701T), isolated from a smear-ripened cheese.</title>
        <authorList>
            <consortium name="US DOE Joint Genome Institute (JGI-PGF)"/>
            <person name="Walter F."/>
            <person name="Albersmeier A."/>
            <person name="Kalinowski J."/>
            <person name="Ruckert C."/>
        </authorList>
    </citation>
    <scope>NUCLEOTIDE SEQUENCE</scope>
    <source>
        <strain evidence="2">CGMCC 1.12506</strain>
    </source>
</reference>
<accession>A0A916XWI1</accession>
<proteinExistence type="predicted"/>
<dbReference type="InterPro" id="IPR050583">
    <property type="entry name" value="Mycobacterial_A85_antigen"/>
</dbReference>
<dbReference type="Gene3D" id="1.25.40.10">
    <property type="entry name" value="Tetratricopeptide repeat domain"/>
    <property type="match status" value="1"/>
</dbReference>
<name>A0A916XWI1_9FLAO</name>